<dbReference type="Proteomes" id="UP000613011">
    <property type="component" value="Unassembled WGS sequence"/>
</dbReference>
<dbReference type="CDD" id="cd05233">
    <property type="entry name" value="SDR_c"/>
    <property type="match status" value="1"/>
</dbReference>
<protein>
    <submittedName>
        <fullName evidence="4">SDR family oxidoreductase</fullName>
    </submittedName>
</protein>
<dbReference type="GO" id="GO:0048038">
    <property type="term" value="F:quinone binding"/>
    <property type="evidence" value="ECO:0007669"/>
    <property type="project" value="TreeGrafter"/>
</dbReference>
<dbReference type="Gene3D" id="3.40.50.720">
    <property type="entry name" value="NAD(P)-binding Rossmann-like Domain"/>
    <property type="match status" value="1"/>
</dbReference>
<evidence type="ECO:0000313" key="4">
    <source>
        <dbReference type="EMBL" id="MBL0419562.1"/>
    </source>
</evidence>
<keyword evidence="2" id="KW-0560">Oxidoreductase</keyword>
<dbReference type="PANTHER" id="PTHR42760:SF133">
    <property type="entry name" value="3-OXOACYL-[ACYL-CARRIER-PROTEIN] REDUCTASE"/>
    <property type="match status" value="1"/>
</dbReference>
<dbReference type="InterPro" id="IPR002347">
    <property type="entry name" value="SDR_fam"/>
</dbReference>
<keyword evidence="5" id="KW-1185">Reference proteome</keyword>
<gene>
    <name evidence="4" type="ORF">JI739_04285</name>
</gene>
<name>A0A936ZEQ4_9BURK</name>
<comment type="similarity">
    <text evidence="1 3">Belongs to the short-chain dehydrogenases/reductases (SDR) family.</text>
</comment>
<dbReference type="AlphaFoldDB" id="A0A936ZEQ4"/>
<proteinExistence type="inferred from homology"/>
<reference evidence="4" key="1">
    <citation type="submission" date="2021-01" db="EMBL/GenBank/DDBJ databases">
        <title>Ramlibacter sp. strain AW1 16S ribosomal RNA gene Genome sequencing and assembly.</title>
        <authorList>
            <person name="Kang M."/>
        </authorList>
    </citation>
    <scope>NUCLEOTIDE SEQUENCE</scope>
    <source>
        <strain evidence="4">AW1</strain>
    </source>
</reference>
<dbReference type="PRINTS" id="PR00080">
    <property type="entry name" value="SDRFAMILY"/>
</dbReference>
<evidence type="ECO:0000256" key="1">
    <source>
        <dbReference type="ARBA" id="ARBA00006484"/>
    </source>
</evidence>
<evidence type="ECO:0000256" key="2">
    <source>
        <dbReference type="ARBA" id="ARBA00023002"/>
    </source>
</evidence>
<evidence type="ECO:0000313" key="5">
    <source>
        <dbReference type="Proteomes" id="UP000613011"/>
    </source>
</evidence>
<evidence type="ECO:0000256" key="3">
    <source>
        <dbReference type="RuleBase" id="RU000363"/>
    </source>
</evidence>
<sequence length="225" mass="23651">MIVVTGASRGLGRAVCERLLAQGFPVLGLARNAESLPFPSMACDVSSHEEVRRIGRKLKADRVTVTALINAAGIASMNLAVTTPAQVAAKIIQTNLLGTIYCCQVFAPLMLRQRSGSIINFSTIAVSLGLKGESIYAASKAGVEGFTRSFAREMADFNVKVNCIAPGPIATSLLSGVTAAQIRDIVSRQILPTQFTPDAVADLVELLLDERGNSLSGQVLHVGGV</sequence>
<dbReference type="PRINTS" id="PR00081">
    <property type="entry name" value="GDHRDH"/>
</dbReference>
<dbReference type="SUPFAM" id="SSF51735">
    <property type="entry name" value="NAD(P)-binding Rossmann-fold domains"/>
    <property type="match status" value="1"/>
</dbReference>
<organism evidence="4 5">
    <name type="scientific">Ramlibacter aurantiacus</name>
    <dbReference type="NCBI Taxonomy" id="2801330"/>
    <lineage>
        <taxon>Bacteria</taxon>
        <taxon>Pseudomonadati</taxon>
        <taxon>Pseudomonadota</taxon>
        <taxon>Betaproteobacteria</taxon>
        <taxon>Burkholderiales</taxon>
        <taxon>Comamonadaceae</taxon>
        <taxon>Ramlibacter</taxon>
    </lineage>
</organism>
<dbReference type="GO" id="GO:0006633">
    <property type="term" value="P:fatty acid biosynthetic process"/>
    <property type="evidence" value="ECO:0007669"/>
    <property type="project" value="TreeGrafter"/>
</dbReference>
<comment type="caution">
    <text evidence="4">The sequence shown here is derived from an EMBL/GenBank/DDBJ whole genome shotgun (WGS) entry which is preliminary data.</text>
</comment>
<dbReference type="InterPro" id="IPR036291">
    <property type="entry name" value="NAD(P)-bd_dom_sf"/>
</dbReference>
<dbReference type="GO" id="GO:0016616">
    <property type="term" value="F:oxidoreductase activity, acting on the CH-OH group of donors, NAD or NADP as acceptor"/>
    <property type="evidence" value="ECO:0007669"/>
    <property type="project" value="TreeGrafter"/>
</dbReference>
<accession>A0A936ZEQ4</accession>
<dbReference type="Pfam" id="PF00106">
    <property type="entry name" value="adh_short"/>
    <property type="match status" value="1"/>
</dbReference>
<dbReference type="EMBL" id="JAEQNA010000001">
    <property type="protein sequence ID" value="MBL0419562.1"/>
    <property type="molecule type" value="Genomic_DNA"/>
</dbReference>
<dbReference type="PANTHER" id="PTHR42760">
    <property type="entry name" value="SHORT-CHAIN DEHYDROGENASES/REDUCTASES FAMILY MEMBER"/>
    <property type="match status" value="1"/>
</dbReference>
<dbReference type="RefSeq" id="WP_201682582.1">
    <property type="nucleotide sequence ID" value="NZ_JAEQNA010000001.1"/>
</dbReference>